<keyword evidence="1" id="KW-1133">Transmembrane helix</keyword>
<dbReference type="InterPro" id="IPR025291">
    <property type="entry name" value="DUF4153"/>
</dbReference>
<evidence type="ECO:0000256" key="1">
    <source>
        <dbReference type="SAM" id="Phobius"/>
    </source>
</evidence>
<proteinExistence type="predicted"/>
<dbReference type="Proteomes" id="UP000755104">
    <property type="component" value="Unassembled WGS sequence"/>
</dbReference>
<keyword evidence="1" id="KW-0472">Membrane</keyword>
<evidence type="ECO:0000313" key="2">
    <source>
        <dbReference type="EMBL" id="MBX7483214.1"/>
    </source>
</evidence>
<feature type="transmembrane region" description="Helical" evidence="1">
    <location>
        <begin position="253"/>
        <end position="272"/>
    </location>
</feature>
<feature type="transmembrane region" description="Helical" evidence="1">
    <location>
        <begin position="360"/>
        <end position="381"/>
    </location>
</feature>
<feature type="transmembrane region" description="Helical" evidence="1">
    <location>
        <begin position="214"/>
        <end position="247"/>
    </location>
</feature>
<feature type="transmembrane region" description="Helical" evidence="1">
    <location>
        <begin position="21"/>
        <end position="38"/>
    </location>
</feature>
<feature type="transmembrane region" description="Helical" evidence="1">
    <location>
        <begin position="284"/>
        <end position="309"/>
    </location>
</feature>
<feature type="transmembrane region" description="Helical" evidence="1">
    <location>
        <begin position="76"/>
        <end position="93"/>
    </location>
</feature>
<comment type="caution">
    <text evidence="2">The sequence shown here is derived from an EMBL/GenBank/DDBJ whole genome shotgun (WGS) entry which is preliminary data.</text>
</comment>
<dbReference type="Pfam" id="PF13687">
    <property type="entry name" value="DUF4153"/>
    <property type="match status" value="1"/>
</dbReference>
<keyword evidence="3" id="KW-1185">Reference proteome</keyword>
<sequence length="572" mass="62286">MSDTADLGVPRTHADWPVRPWVLALLLGLAGLAIDFVADWDANDWAPWRAALTTAFAFGPLAFAFTLDRNRWKEPLVFAVMVALVMAGVAWRVALASETHVDAPFWMAAGIVAIALALPLFQAGFHRLRWRTPYDETHFHVWTDAISIAGAMAFVGLSWSLLFLLSQLFVAIEINLLEELIEESWFGWTFSGAAFGAALGVLRNQLKVIGTLQAVVMLVFSIIAVPLAIALAIFLLAVVASGISVLWNATESPTPLLLSVAVASFVLVNAVVRNGDAEASGNHVLRWAALALALAIFPLALLAAISTGTRIAEYGLSPERIWGVIAVAVAVAYGFAYFIAPIRGRMAGWMERVRTANLHLAVGTCVLALVLALPLFDFGAISARNQIARLESGKVAVDKFDFDALRWDFGDAGREALESLVKDADARIAGPARTALMQKQRPYRYAMRDDTRDERLANLRMEFEDPELRKAVRAYVRDTAFLCSSACVALDIGPAEARPGREIAFVSGNFVRREIVDPQNVPPEGAVQAASAIELGHDDAQPEVTAKSNVEIREWTGRRIYVDGKPLGEPFE</sequence>
<feature type="transmembrane region" description="Helical" evidence="1">
    <location>
        <begin position="321"/>
        <end position="340"/>
    </location>
</feature>
<reference evidence="2 3" key="1">
    <citation type="submission" date="2021-08" db="EMBL/GenBank/DDBJ databases">
        <title>Comparative Genomics Analysis of the Genus Qipengyuania Reveals Extensive Genetic Diversity and Metabolic Versatility, Including the Description of Fifteen Novel Species.</title>
        <authorList>
            <person name="Liu Y."/>
        </authorList>
    </citation>
    <scope>NUCLEOTIDE SEQUENCE [LARGE SCALE GENOMIC DNA]</scope>
    <source>
        <strain evidence="2 3">6D47A</strain>
    </source>
</reference>
<keyword evidence="1" id="KW-0812">Transmembrane</keyword>
<organism evidence="2 3">
    <name type="scientific">Qipengyuania qiaonensis</name>
    <dbReference type="NCBI Taxonomy" id="2867240"/>
    <lineage>
        <taxon>Bacteria</taxon>
        <taxon>Pseudomonadati</taxon>
        <taxon>Pseudomonadota</taxon>
        <taxon>Alphaproteobacteria</taxon>
        <taxon>Sphingomonadales</taxon>
        <taxon>Erythrobacteraceae</taxon>
        <taxon>Qipengyuania</taxon>
    </lineage>
</organism>
<accession>A0ABS7JAZ1</accession>
<feature type="transmembrane region" description="Helical" evidence="1">
    <location>
        <begin position="145"/>
        <end position="165"/>
    </location>
</feature>
<dbReference type="EMBL" id="JAIGNO010000007">
    <property type="protein sequence ID" value="MBX7483214.1"/>
    <property type="molecule type" value="Genomic_DNA"/>
</dbReference>
<feature type="transmembrane region" description="Helical" evidence="1">
    <location>
        <begin position="50"/>
        <end position="67"/>
    </location>
</feature>
<evidence type="ECO:0000313" key="3">
    <source>
        <dbReference type="Proteomes" id="UP000755104"/>
    </source>
</evidence>
<name>A0ABS7JAZ1_9SPHN</name>
<dbReference type="RefSeq" id="WP_221558578.1">
    <property type="nucleotide sequence ID" value="NZ_JAIGNO010000007.1"/>
</dbReference>
<feature type="transmembrane region" description="Helical" evidence="1">
    <location>
        <begin position="105"/>
        <end position="125"/>
    </location>
</feature>
<gene>
    <name evidence="2" type="ORF">K3174_11800</name>
</gene>
<feature type="transmembrane region" description="Helical" evidence="1">
    <location>
        <begin position="185"/>
        <end position="202"/>
    </location>
</feature>
<protein>
    <submittedName>
        <fullName evidence="2">DUF4153 domain-containing protein</fullName>
    </submittedName>
</protein>